<dbReference type="SUPFAM" id="SSF55781">
    <property type="entry name" value="GAF domain-like"/>
    <property type="match status" value="1"/>
</dbReference>
<dbReference type="Gene3D" id="3.30.450.20">
    <property type="entry name" value="PAS domain"/>
    <property type="match status" value="1"/>
</dbReference>
<proteinExistence type="predicted"/>
<name>A0A2S2E6U3_9ALTE</name>
<dbReference type="CDD" id="cd00130">
    <property type="entry name" value="PAS"/>
    <property type="match status" value="1"/>
</dbReference>
<dbReference type="CDD" id="cd01949">
    <property type="entry name" value="GGDEF"/>
    <property type="match status" value="1"/>
</dbReference>
<dbReference type="SUPFAM" id="SSF55073">
    <property type="entry name" value="Nucleotide cyclase"/>
    <property type="match status" value="1"/>
</dbReference>
<dbReference type="InterPro" id="IPR029016">
    <property type="entry name" value="GAF-like_dom_sf"/>
</dbReference>
<dbReference type="InterPro" id="IPR000160">
    <property type="entry name" value="GGDEF_dom"/>
</dbReference>
<protein>
    <submittedName>
        <fullName evidence="2">Methyl sulfide methyltransferase-associated sensor</fullName>
        <ecNumber evidence="2">2.7.3.-</ecNumber>
    </submittedName>
</protein>
<dbReference type="OrthoDB" id="6597954at2"/>
<dbReference type="PROSITE" id="PS50887">
    <property type="entry name" value="GGDEF"/>
    <property type="match status" value="1"/>
</dbReference>
<keyword evidence="2" id="KW-0489">Methyltransferase</keyword>
<accession>A0A2S2E6U3</accession>
<gene>
    <name evidence="2" type="ORF">HMF8227_02907</name>
</gene>
<dbReference type="Gene3D" id="3.30.450.40">
    <property type="match status" value="1"/>
</dbReference>
<dbReference type="PANTHER" id="PTHR46663:SF2">
    <property type="entry name" value="GGDEF DOMAIN-CONTAINING PROTEIN"/>
    <property type="match status" value="1"/>
</dbReference>
<keyword evidence="3" id="KW-1185">Reference proteome</keyword>
<dbReference type="AlphaFoldDB" id="A0A2S2E6U3"/>
<dbReference type="InterPro" id="IPR035965">
    <property type="entry name" value="PAS-like_dom_sf"/>
</dbReference>
<dbReference type="EC" id="2.7.3.-" evidence="2"/>
<dbReference type="SUPFAM" id="SSF55785">
    <property type="entry name" value="PYP-like sensor domain (PAS domain)"/>
    <property type="match status" value="1"/>
</dbReference>
<dbReference type="Proteomes" id="UP000245728">
    <property type="component" value="Chromosome"/>
</dbReference>
<evidence type="ECO:0000313" key="2">
    <source>
        <dbReference type="EMBL" id="AWL13355.1"/>
    </source>
</evidence>
<dbReference type="EMBL" id="CP029347">
    <property type="protein sequence ID" value="AWL13355.1"/>
    <property type="molecule type" value="Genomic_DNA"/>
</dbReference>
<dbReference type="GO" id="GO:0032259">
    <property type="term" value="P:methylation"/>
    <property type="evidence" value="ECO:0007669"/>
    <property type="project" value="UniProtKB-KW"/>
</dbReference>
<dbReference type="InterPro" id="IPR043128">
    <property type="entry name" value="Rev_trsase/Diguanyl_cyclase"/>
</dbReference>
<dbReference type="NCBIfam" id="TIGR00254">
    <property type="entry name" value="GGDEF"/>
    <property type="match status" value="1"/>
</dbReference>
<keyword evidence="2" id="KW-0808">Transferase</keyword>
<dbReference type="PANTHER" id="PTHR46663">
    <property type="entry name" value="DIGUANYLATE CYCLASE DGCT-RELATED"/>
    <property type="match status" value="1"/>
</dbReference>
<dbReference type="InterPro" id="IPR013656">
    <property type="entry name" value="PAS_4"/>
</dbReference>
<dbReference type="InterPro" id="IPR052163">
    <property type="entry name" value="DGC-Regulatory_Protein"/>
</dbReference>
<evidence type="ECO:0000313" key="3">
    <source>
        <dbReference type="Proteomes" id="UP000245728"/>
    </source>
</evidence>
<dbReference type="SMART" id="SM00065">
    <property type="entry name" value="GAF"/>
    <property type="match status" value="1"/>
</dbReference>
<feature type="domain" description="GGDEF" evidence="1">
    <location>
        <begin position="346"/>
        <end position="484"/>
    </location>
</feature>
<dbReference type="Pfam" id="PF00990">
    <property type="entry name" value="GGDEF"/>
    <property type="match status" value="1"/>
</dbReference>
<dbReference type="SMART" id="SM00267">
    <property type="entry name" value="GGDEF"/>
    <property type="match status" value="1"/>
</dbReference>
<dbReference type="InterPro" id="IPR000014">
    <property type="entry name" value="PAS"/>
</dbReference>
<dbReference type="Pfam" id="PF08448">
    <property type="entry name" value="PAS_4"/>
    <property type="match status" value="1"/>
</dbReference>
<evidence type="ECO:0000259" key="1">
    <source>
        <dbReference type="PROSITE" id="PS50887"/>
    </source>
</evidence>
<dbReference type="InterPro" id="IPR029787">
    <property type="entry name" value="Nucleotide_cyclase"/>
</dbReference>
<reference evidence="2 3" key="1">
    <citation type="submission" date="2018-05" db="EMBL/GenBank/DDBJ databases">
        <title>Salinimonas sp. HMF8227 Genome sequencing and assembly.</title>
        <authorList>
            <person name="Kang H."/>
            <person name="Kang J."/>
            <person name="Cha I."/>
            <person name="Kim H."/>
            <person name="Joh K."/>
        </authorList>
    </citation>
    <scope>NUCLEOTIDE SEQUENCE [LARGE SCALE GENOMIC DNA]</scope>
    <source>
        <strain evidence="2 3">HMF8227</strain>
    </source>
</reference>
<dbReference type="KEGG" id="salh:HMF8227_02907"/>
<organism evidence="2 3">
    <name type="scientific">Saliniradius amylolyticus</name>
    <dbReference type="NCBI Taxonomy" id="2183582"/>
    <lineage>
        <taxon>Bacteria</taxon>
        <taxon>Pseudomonadati</taxon>
        <taxon>Pseudomonadota</taxon>
        <taxon>Gammaproteobacteria</taxon>
        <taxon>Alteromonadales</taxon>
        <taxon>Alteromonadaceae</taxon>
        <taxon>Saliniradius</taxon>
    </lineage>
</organism>
<dbReference type="RefSeq" id="WP_109340857.1">
    <property type="nucleotide sequence ID" value="NZ_CP029347.1"/>
</dbReference>
<dbReference type="InterPro" id="IPR003018">
    <property type="entry name" value="GAF"/>
</dbReference>
<dbReference type="GO" id="GO:0008168">
    <property type="term" value="F:methyltransferase activity"/>
    <property type="evidence" value="ECO:0007669"/>
    <property type="project" value="UniProtKB-KW"/>
</dbReference>
<sequence>MDAQFCKQILDAQQQALEAIAFNQALPNTLNDLCRLIESLLPVPSARASILLLDGDRLRTGGAPSLPKAYCDAIDGAQIGPAAGSCGTACYRRQPVFVKDIVSDPLWRDYRHIALQFGLRSCWSMPILSSSEHVLGSFAVYYDDIRGPDDSQLELIQRFNAIASVAIERSQTSRREQQLLAHIQEANNRFHAFSQVMTEIAFVFDKQGHCVDVFGNIDKIYEGADPNTVIGQKLSDVLPDELSKPILSVIERTISSGLPQHLEYTLPTRDGLKHFEGRAAPINAYLKEDPDRPHVVWMAIDITNQTDIKKEIQRLAYHDELSQLPNRRLLLDRLTQAMRKARRLKKYCGLLYLDVDDFKPINDIFGHSAGDSFLQQLAERLTAIVRETDTIARMGGDEFIILLDTYHSQRGTMQNIAQEVANKVVDCFSRPFLLGDQPYTVSTSIGVSLFNHQTPDHEAILRHADQAMYLSKQKHGNCISFYDPSG</sequence>
<dbReference type="Pfam" id="PF13185">
    <property type="entry name" value="GAF_2"/>
    <property type="match status" value="1"/>
</dbReference>
<dbReference type="Gene3D" id="3.30.70.270">
    <property type="match status" value="1"/>
</dbReference>